<dbReference type="PANTHER" id="PTHR15503:SF45">
    <property type="entry name" value="RNA-DIRECTED DNA POLYMERASE HOMOLOG"/>
    <property type="match status" value="1"/>
</dbReference>
<dbReference type="InterPro" id="IPR032567">
    <property type="entry name" value="RTL1-rel"/>
</dbReference>
<gene>
    <name evidence="4" type="ORF">Tci_063959</name>
</gene>
<dbReference type="InterPro" id="IPR036875">
    <property type="entry name" value="Znf_CCHC_sf"/>
</dbReference>
<name>A0A6L2P0B4_TANCI</name>
<feature type="compositionally biased region" description="Low complexity" evidence="2">
    <location>
        <begin position="1"/>
        <end position="13"/>
    </location>
</feature>
<organism evidence="4">
    <name type="scientific">Tanacetum cinerariifolium</name>
    <name type="common">Dalmatian daisy</name>
    <name type="synonym">Chrysanthemum cinerariifolium</name>
    <dbReference type="NCBI Taxonomy" id="118510"/>
    <lineage>
        <taxon>Eukaryota</taxon>
        <taxon>Viridiplantae</taxon>
        <taxon>Streptophyta</taxon>
        <taxon>Embryophyta</taxon>
        <taxon>Tracheophyta</taxon>
        <taxon>Spermatophyta</taxon>
        <taxon>Magnoliopsida</taxon>
        <taxon>eudicotyledons</taxon>
        <taxon>Gunneridae</taxon>
        <taxon>Pentapetalae</taxon>
        <taxon>asterids</taxon>
        <taxon>campanulids</taxon>
        <taxon>Asterales</taxon>
        <taxon>Asteraceae</taxon>
        <taxon>Asteroideae</taxon>
        <taxon>Anthemideae</taxon>
        <taxon>Anthemidinae</taxon>
        <taxon>Tanacetum</taxon>
    </lineage>
</organism>
<dbReference type="PROSITE" id="PS50158">
    <property type="entry name" value="ZF_CCHC"/>
    <property type="match status" value="1"/>
</dbReference>
<dbReference type="Gene3D" id="4.10.60.10">
    <property type="entry name" value="Zinc finger, CCHC-type"/>
    <property type="match status" value="1"/>
</dbReference>
<dbReference type="InterPro" id="IPR001878">
    <property type="entry name" value="Znf_CCHC"/>
</dbReference>
<reference evidence="4" key="1">
    <citation type="journal article" date="2019" name="Sci. Rep.">
        <title>Draft genome of Tanacetum cinerariifolium, the natural source of mosquito coil.</title>
        <authorList>
            <person name="Yamashiro T."/>
            <person name="Shiraishi A."/>
            <person name="Satake H."/>
            <person name="Nakayama K."/>
        </authorList>
    </citation>
    <scope>NUCLEOTIDE SEQUENCE</scope>
</reference>
<feature type="compositionally biased region" description="Acidic residues" evidence="2">
    <location>
        <begin position="99"/>
        <end position="120"/>
    </location>
</feature>
<dbReference type="GO" id="GO:0003676">
    <property type="term" value="F:nucleic acid binding"/>
    <property type="evidence" value="ECO:0007669"/>
    <property type="project" value="InterPro"/>
</dbReference>
<dbReference type="GO" id="GO:0008270">
    <property type="term" value="F:zinc ion binding"/>
    <property type="evidence" value="ECO:0007669"/>
    <property type="project" value="UniProtKB-KW"/>
</dbReference>
<evidence type="ECO:0000256" key="2">
    <source>
        <dbReference type="SAM" id="MobiDB-lite"/>
    </source>
</evidence>
<evidence type="ECO:0000313" key="4">
    <source>
        <dbReference type="EMBL" id="GEU91981.1"/>
    </source>
</evidence>
<feature type="compositionally biased region" description="Basic and acidic residues" evidence="2">
    <location>
        <begin position="140"/>
        <end position="149"/>
    </location>
</feature>
<feature type="region of interest" description="Disordered" evidence="2">
    <location>
        <begin position="1"/>
        <end position="62"/>
    </location>
</feature>
<keyword evidence="1" id="KW-0862">Zinc</keyword>
<feature type="region of interest" description="Disordered" evidence="2">
    <location>
        <begin position="81"/>
        <end position="160"/>
    </location>
</feature>
<accession>A0A6L2P0B4</accession>
<dbReference type="SMART" id="SM00343">
    <property type="entry name" value="ZnF_C2HC"/>
    <property type="match status" value="2"/>
</dbReference>
<dbReference type="Pfam" id="PF00098">
    <property type="entry name" value="zf-CCHC"/>
    <property type="match status" value="1"/>
</dbReference>
<feature type="domain" description="CCHC-type" evidence="3">
    <location>
        <begin position="614"/>
        <end position="629"/>
    </location>
</feature>
<proteinExistence type="predicted"/>
<dbReference type="Gene3D" id="3.10.10.10">
    <property type="entry name" value="HIV Type 1 Reverse Transcriptase, subunit A, domain 1"/>
    <property type="match status" value="1"/>
</dbReference>
<protein>
    <recommendedName>
        <fullName evidence="3">CCHC-type domain-containing protein</fullName>
    </recommendedName>
</protein>
<dbReference type="SUPFAM" id="SSF57756">
    <property type="entry name" value="Retrovirus zinc finger-like domains"/>
    <property type="match status" value="1"/>
</dbReference>
<evidence type="ECO:0000259" key="3">
    <source>
        <dbReference type="PROSITE" id="PS50158"/>
    </source>
</evidence>
<dbReference type="PANTHER" id="PTHR15503">
    <property type="entry name" value="LDOC1 RELATED"/>
    <property type="match status" value="1"/>
</dbReference>
<dbReference type="EMBL" id="BKCJ010010527">
    <property type="protein sequence ID" value="GEU91981.1"/>
    <property type="molecule type" value="Genomic_DNA"/>
</dbReference>
<sequence>MSSDSASSEDPYSLEAASASPNYIPCPEEPKQAPPSQDYVPGPEYPEYLAPADDEIIAEDQPYADYASPITLSLRYVVDLDPEEESKDGPVDYPTNGGDNDDDDESSDDDEAEEASEEEEHLASTDYVVAPTVDPIPSSKETEPFKTDEFTTTPSPPPADHTTPLGARISIRPQAPMPFPSKAKVKRLLALPIPPPSPLISLSPPSAKELLARCLVAPPLPSSPHHIVPHPYGSPNHVHAPRGFRAAIASLFMSPSVDRREDILEAELPPRKSTLDVETRHQRVQEVDYGIKDVWVDLTEAVEEVALMTLEGVNARVTELAEVHEEDTQDIYDVIEDTQDRHTCLSQRVNVLIEDREFHQETMLLMEQEALISREAWAQSEGLSLAVHQELQAYRTHTQIQDYRIASHESLTSTLVAHKNMPPKRTSDTARATAAVVRAATVAMAAALMTAAAVEQLIKARTVTQDVAYAMEWKTLKKMMIVKYCPRGEIKKLEIKLWNLKVKDGLKVLTIDERQAKQERKLKFNARNNQGYQQKNKIHNTRRAYTAEPGKKREYAGSLPLCTQYNYHHKGPCAPKCNKCKKINHMARDCRSSGPNGNNKNRRNSRMTQNVSTCYECGVQGHFKRDCPKLKNKNRDHPFNINLMPVELGSFDVIIDMNWLSKYHATEDKSGEKRLEDIPIIRDFPKVFPEDLLGLPPTRQVEFQIDLIPGAAHVARAPYRLALSKMKELSEQLQELSNKGFTIPSSSP</sequence>
<dbReference type="AlphaFoldDB" id="A0A6L2P0B4"/>
<keyword evidence="1" id="KW-0479">Metal-binding</keyword>
<dbReference type="Pfam" id="PF08284">
    <property type="entry name" value="RVP_2"/>
    <property type="match status" value="1"/>
</dbReference>
<comment type="caution">
    <text evidence="4">The sequence shown here is derived from an EMBL/GenBank/DDBJ whole genome shotgun (WGS) entry which is preliminary data.</text>
</comment>
<dbReference type="InterPro" id="IPR043502">
    <property type="entry name" value="DNA/RNA_pol_sf"/>
</dbReference>
<dbReference type="SUPFAM" id="SSF56672">
    <property type="entry name" value="DNA/RNA polymerases"/>
    <property type="match status" value="1"/>
</dbReference>
<evidence type="ECO:0000256" key="1">
    <source>
        <dbReference type="PROSITE-ProRule" id="PRU00047"/>
    </source>
</evidence>
<keyword evidence="1" id="KW-0863">Zinc-finger</keyword>